<dbReference type="Proteomes" id="UP000375525">
    <property type="component" value="Unassembled WGS sequence"/>
</dbReference>
<comment type="similarity">
    <text evidence="2">Belongs to the GtrA family.</text>
</comment>
<dbReference type="PANTHER" id="PTHR38459:SF1">
    <property type="entry name" value="PROPHAGE BACTOPRENOL-LINKED GLUCOSE TRANSLOCASE HOMOLOG"/>
    <property type="match status" value="1"/>
</dbReference>
<dbReference type="GO" id="GO:0000271">
    <property type="term" value="P:polysaccharide biosynthetic process"/>
    <property type="evidence" value="ECO:0007669"/>
    <property type="project" value="InterPro"/>
</dbReference>
<feature type="transmembrane region" description="Helical" evidence="6">
    <location>
        <begin position="70"/>
        <end position="91"/>
    </location>
</feature>
<keyword evidence="3 6" id="KW-0812">Transmembrane</keyword>
<evidence type="ECO:0000256" key="1">
    <source>
        <dbReference type="ARBA" id="ARBA00004141"/>
    </source>
</evidence>
<dbReference type="Pfam" id="PF04138">
    <property type="entry name" value="GtrA_DPMS_TM"/>
    <property type="match status" value="1"/>
</dbReference>
<evidence type="ECO:0000256" key="6">
    <source>
        <dbReference type="SAM" id="Phobius"/>
    </source>
</evidence>
<dbReference type="GO" id="GO:0005886">
    <property type="term" value="C:plasma membrane"/>
    <property type="evidence" value="ECO:0007669"/>
    <property type="project" value="TreeGrafter"/>
</dbReference>
<proteinExistence type="inferred from homology"/>
<gene>
    <name evidence="8" type="ORF">PS880_03406</name>
</gene>
<evidence type="ECO:0000256" key="3">
    <source>
        <dbReference type="ARBA" id="ARBA00022692"/>
    </source>
</evidence>
<dbReference type="AlphaFoldDB" id="A0A5E7LGH8"/>
<evidence type="ECO:0000256" key="2">
    <source>
        <dbReference type="ARBA" id="ARBA00009399"/>
    </source>
</evidence>
<dbReference type="InterPro" id="IPR007267">
    <property type="entry name" value="GtrA_DPMS_TM"/>
</dbReference>
<dbReference type="InterPro" id="IPR051401">
    <property type="entry name" value="GtrA_CellWall_Glycosyl"/>
</dbReference>
<evidence type="ECO:0000256" key="5">
    <source>
        <dbReference type="ARBA" id="ARBA00023136"/>
    </source>
</evidence>
<feature type="domain" description="GtrA/DPMS transmembrane" evidence="7">
    <location>
        <begin position="16"/>
        <end position="124"/>
    </location>
</feature>
<dbReference type="PANTHER" id="PTHR38459">
    <property type="entry name" value="PROPHAGE BACTOPRENOL-LINKED GLUCOSE TRANSLOCASE HOMOLOG"/>
    <property type="match status" value="1"/>
</dbReference>
<comment type="subcellular location">
    <subcellularLocation>
        <location evidence="1">Membrane</location>
        <topology evidence="1">Multi-pass membrane protein</topology>
    </subcellularLocation>
</comment>
<feature type="transmembrane region" description="Helical" evidence="6">
    <location>
        <begin position="40"/>
        <end position="58"/>
    </location>
</feature>
<evidence type="ECO:0000313" key="9">
    <source>
        <dbReference type="Proteomes" id="UP000375525"/>
    </source>
</evidence>
<accession>A0A5E7LGH8</accession>
<dbReference type="EMBL" id="CABVIH010000016">
    <property type="protein sequence ID" value="VVP12769.1"/>
    <property type="molecule type" value="Genomic_DNA"/>
</dbReference>
<keyword evidence="5 6" id="KW-0472">Membrane</keyword>
<name>A0A5E7LGH8_PSEFL</name>
<keyword evidence="4 6" id="KW-1133">Transmembrane helix</keyword>
<feature type="transmembrane region" description="Helical" evidence="6">
    <location>
        <begin position="12"/>
        <end position="34"/>
    </location>
</feature>
<feature type="transmembrane region" description="Helical" evidence="6">
    <location>
        <begin position="103"/>
        <end position="121"/>
    </location>
</feature>
<evidence type="ECO:0000256" key="4">
    <source>
        <dbReference type="ARBA" id="ARBA00022989"/>
    </source>
</evidence>
<evidence type="ECO:0000259" key="7">
    <source>
        <dbReference type="Pfam" id="PF04138"/>
    </source>
</evidence>
<evidence type="ECO:0000313" key="8">
    <source>
        <dbReference type="EMBL" id="VVP12769.1"/>
    </source>
</evidence>
<organism evidence="8 9">
    <name type="scientific">Pseudomonas fluorescens</name>
    <dbReference type="NCBI Taxonomy" id="294"/>
    <lineage>
        <taxon>Bacteria</taxon>
        <taxon>Pseudomonadati</taxon>
        <taxon>Pseudomonadota</taxon>
        <taxon>Gammaproteobacteria</taxon>
        <taxon>Pseudomonadales</taxon>
        <taxon>Pseudomonadaceae</taxon>
        <taxon>Pseudomonas</taxon>
    </lineage>
</organism>
<sequence length="136" mass="15357">MIKLTNAPRVRRWLSFLVGGGLNTGLTYCLYLFLSYLIDYQIAYAVAYAAGIVFAYFFNSKIVFKVEQSWVGMLIYPSIYLVQYIFGALLLGLLVEYLNLHKAIAPLLVIVLLLPSSYLLNKVVLKATHKKTPAKD</sequence>
<dbReference type="RefSeq" id="WP_224790255.1">
    <property type="nucleotide sequence ID" value="NZ_CABVIH010000016.1"/>
</dbReference>
<reference evidence="8 9" key="1">
    <citation type="submission" date="2019-09" db="EMBL/GenBank/DDBJ databases">
        <authorList>
            <person name="Chandra G."/>
            <person name="Truman W A."/>
        </authorList>
    </citation>
    <scope>NUCLEOTIDE SEQUENCE [LARGE SCALE GENOMIC DNA]</scope>
    <source>
        <strain evidence="8">PS880</strain>
    </source>
</reference>
<protein>
    <recommendedName>
        <fullName evidence="7">GtrA/DPMS transmembrane domain-containing protein</fullName>
    </recommendedName>
</protein>